<sequence>MEASTRSEIAQGVRDSWTVLLGFIPIGLALGVLVVQMGFSWWWTPIFSTVIYAGSMEFLALGLVTGGTSWFAAALTGLAVNFRHIFYGITYPLHRISHPVARAYAVYALIDEVYALTGKFGANGVQAGRPVSGARLVTISAVCQLGWVGSGVVGALGGSALDISVKGMEFALTALFTVLAVEAFRESRDTSLAVTAVVCGLVAAVLLPGQMLLVALTLYVATLVARFASPELDARMTWKAGA</sequence>
<dbReference type="GO" id="GO:1903785">
    <property type="term" value="P:L-valine transmembrane transport"/>
    <property type="evidence" value="ECO:0007669"/>
    <property type="project" value="TreeGrafter"/>
</dbReference>
<evidence type="ECO:0000256" key="3">
    <source>
        <dbReference type="ARBA" id="ARBA00022448"/>
    </source>
</evidence>
<evidence type="ECO:0000256" key="7">
    <source>
        <dbReference type="ARBA" id="ARBA00023136"/>
    </source>
</evidence>
<evidence type="ECO:0000256" key="6">
    <source>
        <dbReference type="ARBA" id="ARBA00022989"/>
    </source>
</evidence>
<dbReference type="RefSeq" id="WP_139465900.1">
    <property type="nucleotide sequence ID" value="NZ_VDHJ01000009.1"/>
</dbReference>
<reference evidence="9 10" key="1">
    <citation type="submission" date="2019-06" db="EMBL/GenBank/DDBJ databases">
        <authorList>
            <person name="Li J."/>
        </authorList>
    </citation>
    <scope>NUCLEOTIDE SEQUENCE [LARGE SCALE GENOMIC DNA]</scope>
    <source>
        <strain evidence="9 10">LMG 28165</strain>
    </source>
</reference>
<dbReference type="AlphaFoldDB" id="A0A5C4U2P9"/>
<gene>
    <name evidence="9" type="ORF">FHE74_07605</name>
</gene>
<evidence type="ECO:0000256" key="4">
    <source>
        <dbReference type="ARBA" id="ARBA00022475"/>
    </source>
</evidence>
<evidence type="ECO:0000256" key="1">
    <source>
        <dbReference type="ARBA" id="ARBA00004651"/>
    </source>
</evidence>
<keyword evidence="7 8" id="KW-0472">Membrane</keyword>
<dbReference type="PANTHER" id="PTHR34979">
    <property type="entry name" value="INNER MEMBRANE PROTEIN YGAZ"/>
    <property type="match status" value="1"/>
</dbReference>
<dbReference type="GO" id="GO:0005886">
    <property type="term" value="C:plasma membrane"/>
    <property type="evidence" value="ECO:0007669"/>
    <property type="project" value="UniProtKB-SubCell"/>
</dbReference>
<comment type="similarity">
    <text evidence="2">Belongs to the AzlC family.</text>
</comment>
<evidence type="ECO:0000256" key="8">
    <source>
        <dbReference type="SAM" id="Phobius"/>
    </source>
</evidence>
<comment type="caution">
    <text evidence="9">The sequence shown here is derived from an EMBL/GenBank/DDBJ whole genome shotgun (WGS) entry which is preliminary data.</text>
</comment>
<name>A0A5C4U2P9_9CORY</name>
<dbReference type="InterPro" id="IPR011606">
    <property type="entry name" value="Brnchd-chn_aa_trnsp_permease"/>
</dbReference>
<evidence type="ECO:0000313" key="9">
    <source>
        <dbReference type="EMBL" id="TNL96871.1"/>
    </source>
</evidence>
<feature type="transmembrane region" description="Helical" evidence="8">
    <location>
        <begin position="136"/>
        <end position="157"/>
    </location>
</feature>
<evidence type="ECO:0000313" key="10">
    <source>
        <dbReference type="Proteomes" id="UP000312032"/>
    </source>
</evidence>
<dbReference type="PANTHER" id="PTHR34979:SF1">
    <property type="entry name" value="INNER MEMBRANE PROTEIN YGAZ"/>
    <property type="match status" value="1"/>
</dbReference>
<feature type="transmembrane region" description="Helical" evidence="8">
    <location>
        <begin position="20"/>
        <end position="43"/>
    </location>
</feature>
<feature type="transmembrane region" description="Helical" evidence="8">
    <location>
        <begin position="193"/>
        <end position="221"/>
    </location>
</feature>
<evidence type="ECO:0000256" key="5">
    <source>
        <dbReference type="ARBA" id="ARBA00022692"/>
    </source>
</evidence>
<protein>
    <submittedName>
        <fullName evidence="9">AzlC family ABC transporter permease</fullName>
    </submittedName>
</protein>
<keyword evidence="3" id="KW-0813">Transport</keyword>
<dbReference type="Proteomes" id="UP000312032">
    <property type="component" value="Unassembled WGS sequence"/>
</dbReference>
<keyword evidence="10" id="KW-1185">Reference proteome</keyword>
<dbReference type="Pfam" id="PF03591">
    <property type="entry name" value="AzlC"/>
    <property type="match status" value="1"/>
</dbReference>
<feature type="transmembrane region" description="Helical" evidence="8">
    <location>
        <begin position="58"/>
        <end position="80"/>
    </location>
</feature>
<accession>A0A5C4U2P9</accession>
<keyword evidence="6 8" id="KW-1133">Transmembrane helix</keyword>
<organism evidence="9 10">
    <name type="scientific">Corynebacterium tapiri</name>
    <dbReference type="NCBI Taxonomy" id="1448266"/>
    <lineage>
        <taxon>Bacteria</taxon>
        <taxon>Bacillati</taxon>
        <taxon>Actinomycetota</taxon>
        <taxon>Actinomycetes</taxon>
        <taxon>Mycobacteriales</taxon>
        <taxon>Corynebacteriaceae</taxon>
        <taxon>Corynebacterium</taxon>
    </lineage>
</organism>
<dbReference type="OrthoDB" id="3181706at2"/>
<keyword evidence="4" id="KW-1003">Cell membrane</keyword>
<feature type="transmembrane region" description="Helical" evidence="8">
    <location>
        <begin position="163"/>
        <end position="181"/>
    </location>
</feature>
<dbReference type="EMBL" id="VDHJ01000009">
    <property type="protein sequence ID" value="TNL96871.1"/>
    <property type="molecule type" value="Genomic_DNA"/>
</dbReference>
<proteinExistence type="inferred from homology"/>
<keyword evidence="5 8" id="KW-0812">Transmembrane</keyword>
<evidence type="ECO:0000256" key="2">
    <source>
        <dbReference type="ARBA" id="ARBA00010735"/>
    </source>
</evidence>
<comment type="subcellular location">
    <subcellularLocation>
        <location evidence="1">Cell membrane</location>
        <topology evidence="1">Multi-pass membrane protein</topology>
    </subcellularLocation>
</comment>